<feature type="compositionally biased region" description="Basic and acidic residues" evidence="2">
    <location>
        <begin position="101"/>
        <end position="112"/>
    </location>
</feature>
<dbReference type="Ensembl" id="ENSOMET00000001866.1">
    <property type="protein sequence ID" value="ENSOMEP00000008794.1"/>
    <property type="gene ID" value="ENSOMEG00000009968.1"/>
</dbReference>
<reference evidence="4" key="1">
    <citation type="submission" date="2025-08" db="UniProtKB">
        <authorList>
            <consortium name="Ensembl"/>
        </authorList>
    </citation>
    <scope>IDENTIFICATION</scope>
</reference>
<feature type="domain" description="Ras-GEF" evidence="3">
    <location>
        <begin position="199"/>
        <end position="467"/>
    </location>
</feature>
<dbReference type="PaxDb" id="30732-ENSOMEP00000008794"/>
<evidence type="ECO:0000259" key="3">
    <source>
        <dbReference type="PROSITE" id="PS50009"/>
    </source>
</evidence>
<dbReference type="InterPro" id="IPR036964">
    <property type="entry name" value="RASGEF_cat_dom_sf"/>
</dbReference>
<dbReference type="InterPro" id="IPR023578">
    <property type="entry name" value="Ras_GEF_dom_sf"/>
</dbReference>
<dbReference type="PANTHER" id="PTHR14247:SF6">
    <property type="entry name" value="SH2 DOMAIN-CONTAINING PROTEIN 3C"/>
    <property type="match status" value="1"/>
</dbReference>
<proteinExistence type="predicted"/>
<dbReference type="PROSITE" id="PS50009">
    <property type="entry name" value="RASGEF_CAT"/>
    <property type="match status" value="1"/>
</dbReference>
<dbReference type="AlphaFoldDB" id="A0A3B3BTV4"/>
<dbReference type="FunFam" id="1.10.840.10:FF:000007">
    <property type="entry name" value="SH2 domain containing 3C (Predicted)"/>
    <property type="match status" value="1"/>
</dbReference>
<dbReference type="Gene3D" id="1.10.840.10">
    <property type="entry name" value="Ras guanine-nucleotide exchange factors catalytic domain"/>
    <property type="match status" value="1"/>
</dbReference>
<feature type="compositionally biased region" description="Low complexity" evidence="2">
    <location>
        <begin position="17"/>
        <end position="28"/>
    </location>
</feature>
<dbReference type="OMA" id="GCTGTHE"/>
<dbReference type="STRING" id="30732.ENSOMEP00000008794"/>
<dbReference type="PANTHER" id="PTHR14247">
    <property type="entry name" value="BREAST CANCER ANTI-ESTROGEN RESISTANCE PROTEIN 3 HOMOLOG-LIKE PROTEIN"/>
    <property type="match status" value="1"/>
</dbReference>
<organism evidence="4 5">
    <name type="scientific">Oryzias melastigma</name>
    <name type="common">Marine medaka</name>
    <dbReference type="NCBI Taxonomy" id="30732"/>
    <lineage>
        <taxon>Eukaryota</taxon>
        <taxon>Metazoa</taxon>
        <taxon>Chordata</taxon>
        <taxon>Craniata</taxon>
        <taxon>Vertebrata</taxon>
        <taxon>Euteleostomi</taxon>
        <taxon>Actinopterygii</taxon>
        <taxon>Neopterygii</taxon>
        <taxon>Teleostei</taxon>
        <taxon>Neoteleostei</taxon>
        <taxon>Acanthomorphata</taxon>
        <taxon>Ovalentaria</taxon>
        <taxon>Atherinomorphae</taxon>
        <taxon>Beloniformes</taxon>
        <taxon>Adrianichthyidae</taxon>
        <taxon>Oryziinae</taxon>
        <taxon>Oryzias</taxon>
    </lineage>
</organism>
<sequence>MKPAQPPSDALTPGLPSPSASAPDSLLSDDSRIKITTFTTECASKTDRDPGESSKAFLKQDVYVPMDPISATAPSHKPPQSAQQRSSQKTLSTNSPSSVHHKGEDTSKKQDHQSQIVKVLPLHAACCPSTPCFEETLQAEESFLRTDPCRTWGSSILPLMETVSHFKPSRYQSQLMFKDNKPLEVGVLRRVKELLATIDPHIAAKHITKADCQVGRILGVTPGLQRMMGVSCGMELLTLPHGQQLRLDLLERLQTMAIMLAVHVLGCTGTHEERAVLLQKIIQIAAELKNTTGNMFGFSAVMRALELPQMSHLEQTWAVLRQRHTEGAILYEKTLLPFFKSLNEGRESCPLSNTTFPHILPFLALMEKSEVGNEGKELWDMAEVGVDMVMNHLGAARTIAQLGAIYKSNAKTKLQGFQEQPEILEIFLTDFQMRLLWGSRGSEENQALRYSKFNQVLTVLSNKLQQY</sequence>
<feature type="compositionally biased region" description="Polar residues" evidence="2">
    <location>
        <begin position="78"/>
        <end position="98"/>
    </location>
</feature>
<dbReference type="InterPro" id="IPR051853">
    <property type="entry name" value="SH2-Ras-GEF_adapter"/>
</dbReference>
<evidence type="ECO:0000256" key="2">
    <source>
        <dbReference type="SAM" id="MobiDB-lite"/>
    </source>
</evidence>
<dbReference type="GO" id="GO:0005085">
    <property type="term" value="F:guanyl-nucleotide exchange factor activity"/>
    <property type="evidence" value="ECO:0007669"/>
    <property type="project" value="UniProtKB-KW"/>
</dbReference>
<keyword evidence="5" id="KW-1185">Reference proteome</keyword>
<feature type="region of interest" description="Disordered" evidence="2">
    <location>
        <begin position="42"/>
        <end position="61"/>
    </location>
</feature>
<dbReference type="GO" id="GO:0007264">
    <property type="term" value="P:small GTPase-mediated signal transduction"/>
    <property type="evidence" value="ECO:0007669"/>
    <property type="project" value="InterPro"/>
</dbReference>
<dbReference type="OrthoDB" id="2412973at2759"/>
<evidence type="ECO:0000313" key="4">
    <source>
        <dbReference type="Ensembl" id="ENSOMEP00000008794.1"/>
    </source>
</evidence>
<dbReference type="SMART" id="SM00147">
    <property type="entry name" value="RasGEF"/>
    <property type="match status" value="1"/>
</dbReference>
<dbReference type="SUPFAM" id="SSF48366">
    <property type="entry name" value="Ras GEF"/>
    <property type="match status" value="1"/>
</dbReference>
<feature type="region of interest" description="Disordered" evidence="2">
    <location>
        <begin position="1"/>
        <end position="32"/>
    </location>
</feature>
<protein>
    <submittedName>
        <fullName evidence="4">SH2 domain containing 3C</fullName>
    </submittedName>
</protein>
<evidence type="ECO:0000313" key="5">
    <source>
        <dbReference type="Proteomes" id="UP000261560"/>
    </source>
</evidence>
<evidence type="ECO:0000256" key="1">
    <source>
        <dbReference type="PROSITE-ProRule" id="PRU00168"/>
    </source>
</evidence>
<dbReference type="GeneTree" id="ENSGT00940000154130"/>
<name>A0A3B3BTV4_ORYME</name>
<keyword evidence="1" id="KW-0344">Guanine-nucleotide releasing factor</keyword>
<dbReference type="InterPro" id="IPR001895">
    <property type="entry name" value="RASGEF_cat_dom"/>
</dbReference>
<dbReference type="Pfam" id="PF00617">
    <property type="entry name" value="RasGEF"/>
    <property type="match status" value="1"/>
</dbReference>
<accession>A0A3B3BTV4</accession>
<dbReference type="Proteomes" id="UP000261560">
    <property type="component" value="Unplaced"/>
</dbReference>
<reference evidence="4" key="2">
    <citation type="submission" date="2025-09" db="UniProtKB">
        <authorList>
            <consortium name="Ensembl"/>
        </authorList>
    </citation>
    <scope>IDENTIFICATION</scope>
</reference>
<feature type="region of interest" description="Disordered" evidence="2">
    <location>
        <begin position="67"/>
        <end position="113"/>
    </location>
</feature>